<proteinExistence type="predicted"/>
<dbReference type="Proteomes" id="UP000186857">
    <property type="component" value="Unassembled WGS sequence"/>
</dbReference>
<dbReference type="GO" id="GO:0003677">
    <property type="term" value="F:DNA binding"/>
    <property type="evidence" value="ECO:0007669"/>
    <property type="project" value="UniProtKB-KW"/>
</dbReference>
<dbReference type="Gene3D" id="1.10.10.10">
    <property type="entry name" value="Winged helix-like DNA-binding domain superfamily/Winged helix DNA-binding domain"/>
    <property type="match status" value="1"/>
</dbReference>
<dbReference type="OrthoDB" id="9806864at2"/>
<dbReference type="SUPFAM" id="SSF46785">
    <property type="entry name" value="Winged helix' DNA-binding domain"/>
    <property type="match status" value="1"/>
</dbReference>
<keyword evidence="1" id="KW-0805">Transcription regulation</keyword>
<feature type="region of interest" description="Disordered" evidence="4">
    <location>
        <begin position="143"/>
        <end position="186"/>
    </location>
</feature>
<dbReference type="Pfam" id="PF01047">
    <property type="entry name" value="MarR"/>
    <property type="match status" value="1"/>
</dbReference>
<evidence type="ECO:0000259" key="5">
    <source>
        <dbReference type="PROSITE" id="PS50995"/>
    </source>
</evidence>
<dbReference type="GO" id="GO:0006950">
    <property type="term" value="P:response to stress"/>
    <property type="evidence" value="ECO:0007669"/>
    <property type="project" value="TreeGrafter"/>
</dbReference>
<dbReference type="PANTHER" id="PTHR33164">
    <property type="entry name" value="TRANSCRIPTIONAL REGULATOR, MARR FAMILY"/>
    <property type="match status" value="1"/>
</dbReference>
<dbReference type="InterPro" id="IPR000835">
    <property type="entry name" value="HTH_MarR-typ"/>
</dbReference>
<name>A0A1Q8VC59_9ACTO</name>
<keyword evidence="3" id="KW-0804">Transcription</keyword>
<dbReference type="GO" id="GO:0003700">
    <property type="term" value="F:DNA-binding transcription factor activity"/>
    <property type="evidence" value="ECO:0007669"/>
    <property type="project" value="InterPro"/>
</dbReference>
<evidence type="ECO:0000256" key="2">
    <source>
        <dbReference type="ARBA" id="ARBA00023125"/>
    </source>
</evidence>
<feature type="compositionally biased region" description="Low complexity" evidence="4">
    <location>
        <begin position="170"/>
        <end position="186"/>
    </location>
</feature>
<keyword evidence="2" id="KW-0238">DNA-binding</keyword>
<evidence type="ECO:0000256" key="4">
    <source>
        <dbReference type="SAM" id="MobiDB-lite"/>
    </source>
</evidence>
<evidence type="ECO:0000313" key="6">
    <source>
        <dbReference type="EMBL" id="OLO45683.1"/>
    </source>
</evidence>
<dbReference type="AlphaFoldDB" id="A0A1Q8VC59"/>
<reference evidence="6 7" key="1">
    <citation type="submission" date="2016-12" db="EMBL/GenBank/DDBJ databases">
        <title>Genomic Comparison of strains in the 'Actinomyces naeslundii' Group.</title>
        <authorList>
            <person name="Mughal S.R."/>
            <person name="Do T."/>
            <person name="Gilbert S.C."/>
            <person name="Witherden E.A."/>
            <person name="Didelot X."/>
            <person name="Beighton D."/>
        </authorList>
    </citation>
    <scope>NUCLEOTIDE SEQUENCE [LARGE SCALE GENOMIC DNA]</scope>
    <source>
        <strain evidence="6 7">CCUG 33920</strain>
    </source>
</reference>
<evidence type="ECO:0000256" key="3">
    <source>
        <dbReference type="ARBA" id="ARBA00023163"/>
    </source>
</evidence>
<dbReference type="InterPro" id="IPR036390">
    <property type="entry name" value="WH_DNA-bd_sf"/>
</dbReference>
<dbReference type="EMBL" id="MSKJ01000006">
    <property type="protein sequence ID" value="OLO45683.1"/>
    <property type="molecule type" value="Genomic_DNA"/>
</dbReference>
<dbReference type="InterPro" id="IPR036388">
    <property type="entry name" value="WH-like_DNA-bd_sf"/>
</dbReference>
<sequence length="186" mass="19707">MKTRFQGPEASPGFLMWRAALAWQRDIAAALGPVELTHSQFVLLACTQWLEEHGDGASQVMVATQAGMDVKTASQVLRRLERAGLVSRQPDPKDARARIVTMTAAGRDVGARATRLVEDADEAYFAAVPHLREALLREAGVVARGSATQPNEETAASTDRAESPKTSSDTAGPTTAAAPPGSRSGQ</sequence>
<comment type="caution">
    <text evidence="6">The sequence shown here is derived from an EMBL/GenBank/DDBJ whole genome shotgun (WGS) entry which is preliminary data.</text>
</comment>
<dbReference type="RefSeq" id="WP_075376293.1">
    <property type="nucleotide sequence ID" value="NZ_MSKJ01000006.1"/>
</dbReference>
<feature type="compositionally biased region" description="Polar residues" evidence="4">
    <location>
        <begin position="146"/>
        <end position="157"/>
    </location>
</feature>
<dbReference type="PANTHER" id="PTHR33164:SF64">
    <property type="entry name" value="TRANSCRIPTIONAL REGULATOR SLYA"/>
    <property type="match status" value="1"/>
</dbReference>
<protein>
    <submittedName>
        <fullName evidence="6">Transcriptional regulator</fullName>
    </submittedName>
</protein>
<evidence type="ECO:0000256" key="1">
    <source>
        <dbReference type="ARBA" id="ARBA00023015"/>
    </source>
</evidence>
<feature type="domain" description="HTH marR-type" evidence="5">
    <location>
        <begin position="9"/>
        <end position="145"/>
    </location>
</feature>
<accession>A0A1Q8VC59</accession>
<dbReference type="InterPro" id="IPR039422">
    <property type="entry name" value="MarR/SlyA-like"/>
</dbReference>
<organism evidence="6 7">
    <name type="scientific">Actinomyces oris</name>
    <dbReference type="NCBI Taxonomy" id="544580"/>
    <lineage>
        <taxon>Bacteria</taxon>
        <taxon>Bacillati</taxon>
        <taxon>Actinomycetota</taxon>
        <taxon>Actinomycetes</taxon>
        <taxon>Actinomycetales</taxon>
        <taxon>Actinomycetaceae</taxon>
        <taxon>Actinomyces</taxon>
    </lineage>
</organism>
<dbReference type="PROSITE" id="PS50995">
    <property type="entry name" value="HTH_MARR_2"/>
    <property type="match status" value="1"/>
</dbReference>
<gene>
    <name evidence="6" type="ORF">BKH29_03735</name>
</gene>
<dbReference type="SMART" id="SM00347">
    <property type="entry name" value="HTH_MARR"/>
    <property type="match status" value="1"/>
</dbReference>
<evidence type="ECO:0000313" key="7">
    <source>
        <dbReference type="Proteomes" id="UP000186857"/>
    </source>
</evidence>